<evidence type="ECO:0000313" key="2">
    <source>
        <dbReference type="Proteomes" id="UP001642484"/>
    </source>
</evidence>
<dbReference type="EMBL" id="CAXAMN010023555">
    <property type="protein sequence ID" value="CAK9078374.1"/>
    <property type="molecule type" value="Genomic_DNA"/>
</dbReference>
<sequence>MQMLGGCWFIEQPASSRLAWYPRFEWLCRSLWSKAWQIGWWARHFKALTPKRHRAWSNSKEISVLNRGVLTKKERDACPVKTTDRSVKVVPNSIWTPHAALHSCPALLWLRQLGRASRGKRTGDVLPDALEHMARGWVFNLQYVVHFARIYLRQAGLEAAVIYMRGSKRLM</sequence>
<keyword evidence="2" id="KW-1185">Reference proteome</keyword>
<feature type="non-terminal residue" evidence="1">
    <location>
        <position position="171"/>
    </location>
</feature>
<reference evidence="1 2" key="1">
    <citation type="submission" date="2024-02" db="EMBL/GenBank/DDBJ databases">
        <authorList>
            <person name="Chen Y."/>
            <person name="Shah S."/>
            <person name="Dougan E. K."/>
            <person name="Thang M."/>
            <person name="Chan C."/>
        </authorList>
    </citation>
    <scope>NUCLEOTIDE SEQUENCE [LARGE SCALE GENOMIC DNA]</scope>
</reference>
<protein>
    <submittedName>
        <fullName evidence="1">Uncharacterized protein</fullName>
    </submittedName>
</protein>
<evidence type="ECO:0000313" key="1">
    <source>
        <dbReference type="EMBL" id="CAK9078374.1"/>
    </source>
</evidence>
<gene>
    <name evidence="1" type="ORF">CCMP2556_LOCUS38632</name>
</gene>
<accession>A0ABP0PR59</accession>
<comment type="caution">
    <text evidence="1">The sequence shown here is derived from an EMBL/GenBank/DDBJ whole genome shotgun (WGS) entry which is preliminary data.</text>
</comment>
<name>A0ABP0PR59_9DINO</name>
<proteinExistence type="predicted"/>
<dbReference type="Proteomes" id="UP001642484">
    <property type="component" value="Unassembled WGS sequence"/>
</dbReference>
<organism evidence="1 2">
    <name type="scientific">Durusdinium trenchii</name>
    <dbReference type="NCBI Taxonomy" id="1381693"/>
    <lineage>
        <taxon>Eukaryota</taxon>
        <taxon>Sar</taxon>
        <taxon>Alveolata</taxon>
        <taxon>Dinophyceae</taxon>
        <taxon>Suessiales</taxon>
        <taxon>Symbiodiniaceae</taxon>
        <taxon>Durusdinium</taxon>
    </lineage>
</organism>